<dbReference type="InterPro" id="IPR013320">
    <property type="entry name" value="ConA-like_dom_sf"/>
</dbReference>
<comment type="similarity">
    <text evidence="1">Belongs to the glycosyl hydrolase 16 family.</text>
</comment>
<evidence type="ECO:0000259" key="2">
    <source>
        <dbReference type="PROSITE" id="PS51762"/>
    </source>
</evidence>
<dbReference type="SUPFAM" id="SSF49899">
    <property type="entry name" value="Concanavalin A-like lectins/glucanases"/>
    <property type="match status" value="1"/>
</dbReference>
<reference evidence="3" key="1">
    <citation type="submission" date="2019-08" db="EMBL/GenBank/DDBJ databases">
        <authorList>
            <person name="Kucharzyk K."/>
            <person name="Murdoch R.W."/>
            <person name="Higgins S."/>
            <person name="Loffler F."/>
        </authorList>
    </citation>
    <scope>NUCLEOTIDE SEQUENCE</scope>
</reference>
<dbReference type="GO" id="GO:0004553">
    <property type="term" value="F:hydrolase activity, hydrolyzing O-glycosyl compounds"/>
    <property type="evidence" value="ECO:0007669"/>
    <property type="project" value="InterPro"/>
</dbReference>
<dbReference type="GO" id="GO:0005975">
    <property type="term" value="P:carbohydrate metabolic process"/>
    <property type="evidence" value="ECO:0007669"/>
    <property type="project" value="InterPro"/>
</dbReference>
<name>A0A644T826_9ZZZZ</name>
<evidence type="ECO:0000256" key="1">
    <source>
        <dbReference type="ARBA" id="ARBA00006865"/>
    </source>
</evidence>
<gene>
    <name evidence="3" type="ORF">SDC9_08703</name>
</gene>
<dbReference type="Pfam" id="PF00722">
    <property type="entry name" value="Glyco_hydro_16"/>
    <property type="match status" value="1"/>
</dbReference>
<proteinExistence type="inferred from homology"/>
<dbReference type="CDD" id="cd08023">
    <property type="entry name" value="GH16_laminarinase_like"/>
    <property type="match status" value="1"/>
</dbReference>
<evidence type="ECO:0000313" key="3">
    <source>
        <dbReference type="EMBL" id="MPL63083.1"/>
    </source>
</evidence>
<dbReference type="InterPro" id="IPR050546">
    <property type="entry name" value="Glycosyl_Hydrlase_16"/>
</dbReference>
<dbReference type="Gene3D" id="2.60.120.200">
    <property type="match status" value="1"/>
</dbReference>
<accession>A0A644T826</accession>
<organism evidence="3">
    <name type="scientific">bioreactor metagenome</name>
    <dbReference type="NCBI Taxonomy" id="1076179"/>
    <lineage>
        <taxon>unclassified sequences</taxon>
        <taxon>metagenomes</taxon>
        <taxon>ecological metagenomes</taxon>
    </lineage>
</organism>
<dbReference type="PROSITE" id="PS51762">
    <property type="entry name" value="GH16_2"/>
    <property type="match status" value="1"/>
</dbReference>
<protein>
    <recommendedName>
        <fullName evidence="2">GH16 domain-containing protein</fullName>
    </recommendedName>
</protein>
<sequence>MLISASLCSCSKDEKGNTDSKDPSNLVVAVTISNADSGMVLIEASAENTTEYRLFTGPADQPVASNVTGRFEHEFTQPGTYELTVRAYGTSGRYISATKVVVIADNNPVTIEDGYLTPLQYPGYQLVWNDEFTGSTLNTQFWTHESGAGGWGNNELQHYRSENTSVDGGVLTIEARKESFQGSNYTSSRLITRNKKTFTYGRVDIRALLPKGQGIWPALWTLGNNITTVGWPACGEIDIMEMIGGSGREKTVHGTVHWDNNGHSQTGQGYTLTSGIFADEYHVFTIIWDENSIKWFVNDTKFNEVDITPAHMSEFHHPHFFIFNVAVGGNWPGNPNATTMFPQQLKVDYIRVFQKT</sequence>
<dbReference type="PANTHER" id="PTHR10963">
    <property type="entry name" value="GLYCOSYL HYDROLASE-RELATED"/>
    <property type="match status" value="1"/>
</dbReference>
<dbReference type="InterPro" id="IPR000757">
    <property type="entry name" value="Beta-glucanase-like"/>
</dbReference>
<dbReference type="EMBL" id="VSSQ01000020">
    <property type="protein sequence ID" value="MPL63083.1"/>
    <property type="molecule type" value="Genomic_DNA"/>
</dbReference>
<feature type="domain" description="GH16" evidence="2">
    <location>
        <begin position="102"/>
        <end position="356"/>
    </location>
</feature>
<dbReference type="PANTHER" id="PTHR10963:SF55">
    <property type="entry name" value="GLYCOSIDE HYDROLASE FAMILY 16 PROTEIN"/>
    <property type="match status" value="1"/>
</dbReference>
<dbReference type="AlphaFoldDB" id="A0A644T826"/>
<comment type="caution">
    <text evidence="3">The sequence shown here is derived from an EMBL/GenBank/DDBJ whole genome shotgun (WGS) entry which is preliminary data.</text>
</comment>